<dbReference type="EMBL" id="JBHRUH010000043">
    <property type="protein sequence ID" value="MFC3294188.1"/>
    <property type="molecule type" value="Genomic_DNA"/>
</dbReference>
<evidence type="ECO:0000313" key="3">
    <source>
        <dbReference type="Proteomes" id="UP001595640"/>
    </source>
</evidence>
<dbReference type="InterPro" id="IPR000120">
    <property type="entry name" value="Amidase"/>
</dbReference>
<comment type="caution">
    <text evidence="2">The sequence shown here is derived from an EMBL/GenBank/DDBJ whole genome shotgun (WGS) entry which is preliminary data.</text>
</comment>
<dbReference type="InterPro" id="IPR036928">
    <property type="entry name" value="AS_sf"/>
</dbReference>
<protein>
    <submittedName>
        <fullName evidence="2">Amidase family protein</fullName>
    </submittedName>
</protein>
<dbReference type="InterPro" id="IPR023631">
    <property type="entry name" value="Amidase_dom"/>
</dbReference>
<reference evidence="3" key="1">
    <citation type="journal article" date="2019" name="Int. J. Syst. Evol. Microbiol.">
        <title>The Global Catalogue of Microorganisms (GCM) 10K type strain sequencing project: providing services to taxonomists for standard genome sequencing and annotation.</title>
        <authorList>
            <consortium name="The Broad Institute Genomics Platform"/>
            <consortium name="The Broad Institute Genome Sequencing Center for Infectious Disease"/>
            <person name="Wu L."/>
            <person name="Ma J."/>
        </authorList>
    </citation>
    <scope>NUCLEOTIDE SEQUENCE [LARGE SCALE GENOMIC DNA]</scope>
    <source>
        <strain evidence="3">KCTC 12847</strain>
    </source>
</reference>
<accession>A0ABV7M5Q0</accession>
<feature type="domain" description="Amidase" evidence="1">
    <location>
        <begin position="2"/>
        <end position="123"/>
    </location>
</feature>
<dbReference type="Gene3D" id="3.90.1300.10">
    <property type="entry name" value="Amidase signature (AS) domain"/>
    <property type="match status" value="1"/>
</dbReference>
<dbReference type="PANTHER" id="PTHR11895">
    <property type="entry name" value="TRANSAMIDASE"/>
    <property type="match status" value="1"/>
</dbReference>
<evidence type="ECO:0000259" key="1">
    <source>
        <dbReference type="Pfam" id="PF01425"/>
    </source>
</evidence>
<gene>
    <name evidence="2" type="ORF">ACFOEI_19270</name>
</gene>
<dbReference type="Pfam" id="PF01425">
    <property type="entry name" value="Amidase"/>
    <property type="match status" value="1"/>
</dbReference>
<proteinExistence type="predicted"/>
<evidence type="ECO:0000313" key="2">
    <source>
        <dbReference type="EMBL" id="MFC3294188.1"/>
    </source>
</evidence>
<dbReference type="PANTHER" id="PTHR11895:SF176">
    <property type="entry name" value="AMIDASE AMID-RELATED"/>
    <property type="match status" value="1"/>
</dbReference>
<keyword evidence="3" id="KW-1185">Reference proteome</keyword>
<dbReference type="SUPFAM" id="SSF75304">
    <property type="entry name" value="Amidase signature (AS) enzymes"/>
    <property type="match status" value="1"/>
</dbReference>
<organism evidence="2 3">
    <name type="scientific">Modicisalibacter luteus</name>
    <dbReference type="NCBI Taxonomy" id="453962"/>
    <lineage>
        <taxon>Bacteria</taxon>
        <taxon>Pseudomonadati</taxon>
        <taxon>Pseudomonadota</taxon>
        <taxon>Gammaproteobacteria</taxon>
        <taxon>Oceanospirillales</taxon>
        <taxon>Halomonadaceae</taxon>
        <taxon>Modicisalibacter</taxon>
    </lineage>
</organism>
<name>A0ABV7M5Q0_9GAMM</name>
<dbReference type="Proteomes" id="UP001595640">
    <property type="component" value="Unassembled WGS sequence"/>
</dbReference>
<dbReference type="RefSeq" id="WP_083933095.1">
    <property type="nucleotide sequence ID" value="NZ_BMXD01000014.1"/>
</dbReference>
<sequence length="125" mass="12698">MSGGSSSGPGAAVAVRLCFGSLGSGTKASIRVPAACCGVVGLKPTHGRIIRYGGMTRSWSNDCVGPIARTVMECALLMQVLAGHDPKDSSSLSAPVPNYLAALEQGVSGLRIGIPTRHFADGVDD</sequence>